<dbReference type="Proteomes" id="UP001470230">
    <property type="component" value="Unassembled WGS sequence"/>
</dbReference>
<evidence type="ECO:0000259" key="3">
    <source>
        <dbReference type="Pfam" id="PF05089"/>
    </source>
</evidence>
<dbReference type="Gene3D" id="3.30.379.10">
    <property type="entry name" value="Chitobiase/beta-hexosaminidase domain 2-like"/>
    <property type="match status" value="1"/>
</dbReference>
<feature type="signal peptide" evidence="2">
    <location>
        <begin position="1"/>
        <end position="30"/>
    </location>
</feature>
<dbReference type="InterPro" id="IPR024732">
    <property type="entry name" value="NAGLU_C"/>
</dbReference>
<dbReference type="PANTHER" id="PTHR12872:SF1">
    <property type="entry name" value="ALPHA-N-ACETYLGLUCOSAMINIDASE"/>
    <property type="match status" value="1"/>
</dbReference>
<feature type="chain" id="PRO_5046734174" description="Alpha-N-acetylglucosaminidase" evidence="2">
    <location>
        <begin position="31"/>
        <end position="749"/>
    </location>
</feature>
<dbReference type="Pfam" id="PF05089">
    <property type="entry name" value="NAGLU"/>
    <property type="match status" value="1"/>
</dbReference>
<keyword evidence="2" id="KW-0732">Signal</keyword>
<evidence type="ECO:0008006" key="8">
    <source>
        <dbReference type="Google" id="ProtNLM"/>
    </source>
</evidence>
<name>A0ABR2KQR7_9EUKA</name>
<evidence type="ECO:0000313" key="6">
    <source>
        <dbReference type="EMBL" id="KAK8893470.1"/>
    </source>
</evidence>
<dbReference type="InterPro" id="IPR007781">
    <property type="entry name" value="NAGLU"/>
</dbReference>
<dbReference type="Gene3D" id="3.20.20.80">
    <property type="entry name" value="Glycosidases"/>
    <property type="match status" value="1"/>
</dbReference>
<dbReference type="InterPro" id="IPR029018">
    <property type="entry name" value="Hex-like_dom2"/>
</dbReference>
<evidence type="ECO:0000256" key="1">
    <source>
        <dbReference type="ARBA" id="ARBA00022801"/>
    </source>
</evidence>
<feature type="domain" description="Alpha-N-acetylglucosaminidase C-terminal" evidence="5">
    <location>
        <begin position="479"/>
        <end position="727"/>
    </location>
</feature>
<evidence type="ECO:0000313" key="7">
    <source>
        <dbReference type="Proteomes" id="UP001470230"/>
    </source>
</evidence>
<accession>A0ABR2KQR7</accession>
<organism evidence="6 7">
    <name type="scientific">Tritrichomonas musculus</name>
    <dbReference type="NCBI Taxonomy" id="1915356"/>
    <lineage>
        <taxon>Eukaryota</taxon>
        <taxon>Metamonada</taxon>
        <taxon>Parabasalia</taxon>
        <taxon>Tritrichomonadida</taxon>
        <taxon>Tritrichomonadidae</taxon>
        <taxon>Tritrichomonas</taxon>
    </lineage>
</organism>
<dbReference type="Pfam" id="PF12971">
    <property type="entry name" value="NAGLU_N"/>
    <property type="match status" value="1"/>
</dbReference>
<dbReference type="Pfam" id="PF12972">
    <property type="entry name" value="NAGLU_C"/>
    <property type="match status" value="1"/>
</dbReference>
<gene>
    <name evidence="6" type="ORF">M9Y10_021892</name>
</gene>
<dbReference type="InterPro" id="IPR024240">
    <property type="entry name" value="NAGLU_N"/>
</dbReference>
<dbReference type="InterPro" id="IPR024733">
    <property type="entry name" value="NAGLU_tim-barrel"/>
</dbReference>
<keyword evidence="1" id="KW-0378">Hydrolase</keyword>
<evidence type="ECO:0000259" key="5">
    <source>
        <dbReference type="Pfam" id="PF12972"/>
    </source>
</evidence>
<comment type="caution">
    <text evidence="6">The sequence shown here is derived from an EMBL/GenBank/DDBJ whole genome shotgun (WGS) entry which is preliminary data.</text>
</comment>
<dbReference type="PANTHER" id="PTHR12872">
    <property type="entry name" value="ALPHA-N-ACETYLGLUCOSAMINIDASE"/>
    <property type="match status" value="1"/>
</dbReference>
<feature type="domain" description="Alpha-N-acetylglucosaminidase tim-barrel" evidence="3">
    <location>
        <begin position="128"/>
        <end position="470"/>
    </location>
</feature>
<sequence>MISVDSQKKLMFFILIALIASTYDDPEVQAAYEVILRRVPECGIESGKVKLAKIDPAENGNPVFYYYSSKGVLYVRGSSGVAICHGFYTFMKTYEFGIITWAGRYIHWPDTIPDTDIFRQESPVKYHYNYNVVTYGYTLPFFDWERWRKEIDWMALHGFDLPLAYAAFEAIGTRVWKRLSLTQEEIDNFYVGPAYLPWQRMGNIINHDGTITDEYHTFQLDLQHKILDAFKKLGMTPICPAFAGFIPRGVLRLYPGIKHFNTSWCGFPEKNHATLLSPEEDLFLTIGGMYIEEYEKEFGKQKFYIADTFNEMTIPVSKDERYTWLATMGQRLYQSITNVNPNAVWVIQGWSFSNQRYDWDQKSTEAFFSLVPNDGMLILDLATDYNKYKFQNEFSWDFYDGFYGKMWVYSIIPNMGGKSVFTGVLEYYRNGHLTALNDPKKGNMVGIGMAPEGFENDEMLFELYTDVFWSSDEKNMQEWLRNYAMNRYGAYPRKIENSWILLRQTAYNQLIDQIHYNWQFPPGTLQGDACVKEEFEDSCRYWVIASVDTPELEKSELYKTDVIEASCHLAGIKLEKLCRGMIEAFNDKDKAKATLYFSYFTSLINMMDHVLAAHPHFRLSEWLDYAELMAGSNETLKKHYRESGRYLNTVWGPATYPLYDYAARMWNGLLRDYYFHRWEIWYNGKMQDKDDNTISNEVHKFENAWVADSELSRSPVPKDIVKACRDLVNFADSIDLSNWDWPDLKKNKK</sequence>
<proteinExistence type="predicted"/>
<dbReference type="Gene3D" id="1.20.120.670">
    <property type="entry name" value="N-acetyl-b-d-glucoasminidase"/>
    <property type="match status" value="1"/>
</dbReference>
<keyword evidence="7" id="KW-1185">Reference proteome</keyword>
<evidence type="ECO:0000256" key="2">
    <source>
        <dbReference type="SAM" id="SignalP"/>
    </source>
</evidence>
<feature type="domain" description="Alpha-N-acetylglucosaminidase N-terminal" evidence="4">
    <location>
        <begin position="29"/>
        <end position="113"/>
    </location>
</feature>
<protein>
    <recommendedName>
        <fullName evidence="8">Alpha-N-acetylglucosaminidase</fullName>
    </recommendedName>
</protein>
<evidence type="ECO:0000259" key="4">
    <source>
        <dbReference type="Pfam" id="PF12971"/>
    </source>
</evidence>
<dbReference type="EMBL" id="JAPFFF010000003">
    <property type="protein sequence ID" value="KAK8893470.1"/>
    <property type="molecule type" value="Genomic_DNA"/>
</dbReference>
<reference evidence="6 7" key="1">
    <citation type="submission" date="2024-04" db="EMBL/GenBank/DDBJ databases">
        <title>Tritrichomonas musculus Genome.</title>
        <authorList>
            <person name="Alves-Ferreira E."/>
            <person name="Grigg M."/>
            <person name="Lorenzi H."/>
            <person name="Galac M."/>
        </authorList>
    </citation>
    <scope>NUCLEOTIDE SEQUENCE [LARGE SCALE GENOMIC DNA]</scope>
    <source>
        <strain evidence="6 7">EAF2021</strain>
    </source>
</reference>